<dbReference type="CDD" id="cd03801">
    <property type="entry name" value="GT4_PimA-like"/>
    <property type="match status" value="2"/>
</dbReference>
<dbReference type="PANTHER" id="PTHR46656">
    <property type="entry name" value="PUTATIVE-RELATED"/>
    <property type="match status" value="1"/>
</dbReference>
<feature type="domain" description="Glycosyl transferase family 1" evidence="1">
    <location>
        <begin position="170"/>
        <end position="328"/>
    </location>
</feature>
<accession>A0ABS0MPM6</accession>
<dbReference type="SUPFAM" id="SSF53756">
    <property type="entry name" value="UDP-Glycosyltransferase/glycogen phosphorylase"/>
    <property type="match status" value="3"/>
</dbReference>
<dbReference type="InterPro" id="IPR001296">
    <property type="entry name" value="Glyco_trans_1"/>
</dbReference>
<evidence type="ECO:0000259" key="1">
    <source>
        <dbReference type="Pfam" id="PF00534"/>
    </source>
</evidence>
<evidence type="ECO:0000313" key="2">
    <source>
        <dbReference type="EMBL" id="MBH3438018.1"/>
    </source>
</evidence>
<dbReference type="Pfam" id="PF00534">
    <property type="entry name" value="Glycos_transf_1"/>
    <property type="match status" value="2"/>
</dbReference>
<dbReference type="RefSeq" id="WP_197871168.1">
    <property type="nucleotide sequence ID" value="NZ_JADTXM010000003.1"/>
</dbReference>
<dbReference type="Pfam" id="PF13692">
    <property type="entry name" value="Glyco_trans_1_4"/>
    <property type="match status" value="1"/>
</dbReference>
<dbReference type="EMBL" id="JADTXM010000003">
    <property type="protein sequence ID" value="MBH3438018.1"/>
    <property type="molecule type" value="Genomic_DNA"/>
</dbReference>
<dbReference type="Proteomes" id="UP000638986">
    <property type="component" value="Unassembled WGS sequence"/>
</dbReference>
<sequence>MTNYPTLHQFSVTCSLDDGTASTLFLIQKLLQEAGISSEIYCENVPSALRDRVRSVTEYQSEPNQILLVHHRSGNPIGGWLKALPAQKVMILHDRLPSEQPVAVEAAPRDEQEIVRSLDEWLVGLITLSEKRYDALRKQRANTSKVIHIPLLMDVACSRLGSRERFDKPRPFTLLSNAKFASERSQHLLMEALEHVLRITQVPVELVLLQDDTDDRSQLALKDVIQKHGLEQAVTLTGNISSDTQQHYFQRSDLFVSLGEWDLFGFTFVEAMAHQLPIVAYASPQNNLEESIGDAALVLDTQEPEQCAATIAVLMENPTLRQYLVRRGNARLRSRSHQVLYDKFSRFMAQFGFTLPSHFFNEIECTPTNNIRIEGAFDSSYSLAVVNRELARAFAARSQRVALRATEGPGPIEVDPLFLQSNPDCAEWYERCEEPSENVLRLIYPPRTTDMHGQLNVMSCYGWEESRLPEQACRDFNHYLGLVTTMSSYVTRILEENGVNVPLATVGIGVDHILRHSPDTSLLPKLSSVTDDRLCLLHISSCFPRKGVDCLLKAYGNVFTAKDAVVLVIKTFPNPHHDIESQLAQWRASLVSPPSIELINMDLPDKAIRALYDQAHVLVAPSRGEGFGLPMAEAMLHRVPVITTGYGGQRDFCTNETSWLIDYRFARAQTHMQLTGSLWVEPSAEHLSRLLQDFYSARQEHRWEAFTQARVNAAEQLIRSRFTWSQVAERTANAISTAHQQPLLKPRPKLAIVSTWNSACGIAAYSQKLVSPALSDCLVLANDDAALTETDGPNVIRCWTAGGSTPLDRLIQVLDEHVIDQLLIQFNFGFFQMDAFRKLLREAHQRGIQTLVTFHSTADVERDGQLKSLRSLREELSLCKRLMVHAVSDLNRLLDFGLAENAMLFPHGVMPIAEVEPGPAQLASGLQHKRVIASYGFLLPHKGIYQLIDAFALLAKQQPDLHLLLVNAIYPVQLSADEAERCRAHAVELGLESRITFVTDYLEDADSLAWLSLADVIVFPYQHTQESSSAAVRWGLCAGKPVLCTPLTIFEDVEEAVITLPGTAPADMAKGLSEYFAHPEAPRQQAWLKANAWPSISRRLQGLLTALHWEQLAKH</sequence>
<comment type="caution">
    <text evidence="2">The sequence shown here is derived from an EMBL/GenBank/DDBJ whole genome shotgun (WGS) entry which is preliminary data.</text>
</comment>
<organism evidence="2 3">
    <name type="scientific">Pseudomonas luteola</name>
    <dbReference type="NCBI Taxonomy" id="47886"/>
    <lineage>
        <taxon>Bacteria</taxon>
        <taxon>Pseudomonadati</taxon>
        <taxon>Pseudomonadota</taxon>
        <taxon>Gammaproteobacteria</taxon>
        <taxon>Pseudomonadales</taxon>
        <taxon>Pseudomonadaceae</taxon>
        <taxon>Pseudomonas</taxon>
    </lineage>
</organism>
<gene>
    <name evidence="2" type="ORF">I5Q09_04890</name>
</gene>
<feature type="domain" description="Glycosyl transferase family 1" evidence="1">
    <location>
        <begin position="928"/>
        <end position="1055"/>
    </location>
</feature>
<name>A0ABS0MPM6_PSELU</name>
<reference evidence="2 3" key="1">
    <citation type="submission" date="2020-11" db="EMBL/GenBank/DDBJ databases">
        <title>Enhanced detection system for hospital associated transmission using whole genome sequencing surveillance.</title>
        <authorList>
            <person name="Harrison L.H."/>
            <person name="Van Tyne D."/>
            <person name="Marsh J.W."/>
            <person name="Griffith M.P."/>
            <person name="Snyder D.J."/>
            <person name="Cooper V.S."/>
            <person name="Mustapha M."/>
        </authorList>
    </citation>
    <scope>NUCLEOTIDE SEQUENCE [LARGE SCALE GENOMIC DNA]</scope>
    <source>
        <strain evidence="2 3">PSB00013</strain>
    </source>
</reference>
<dbReference type="PANTHER" id="PTHR46656:SF3">
    <property type="entry name" value="PUTATIVE-RELATED"/>
    <property type="match status" value="1"/>
</dbReference>
<proteinExistence type="predicted"/>
<protein>
    <submittedName>
        <fullName evidence="2">Glycosyltransferase</fullName>
    </submittedName>
</protein>
<evidence type="ECO:0000313" key="3">
    <source>
        <dbReference type="Proteomes" id="UP000638986"/>
    </source>
</evidence>
<dbReference type="Gene3D" id="3.40.50.2000">
    <property type="entry name" value="Glycogen Phosphorylase B"/>
    <property type="match status" value="3"/>
</dbReference>